<reference evidence="2" key="2">
    <citation type="submission" date="2021-04" db="EMBL/GenBank/DDBJ databases">
        <authorList>
            <person name="Gilroy R."/>
        </authorList>
    </citation>
    <scope>NUCLEOTIDE SEQUENCE</scope>
    <source>
        <strain evidence="2">ChiBcec8-13705</strain>
    </source>
</reference>
<dbReference type="GO" id="GO:0016887">
    <property type="term" value="F:ATP hydrolysis activity"/>
    <property type="evidence" value="ECO:0007669"/>
    <property type="project" value="InterPro"/>
</dbReference>
<dbReference type="SUPFAM" id="SSF52540">
    <property type="entry name" value="P-loop containing nucleoside triphosphate hydrolases"/>
    <property type="match status" value="1"/>
</dbReference>
<dbReference type="EMBL" id="DWYG01000179">
    <property type="protein sequence ID" value="HJB42944.1"/>
    <property type="molecule type" value="Genomic_DNA"/>
</dbReference>
<dbReference type="InterPro" id="IPR003593">
    <property type="entry name" value="AAA+_ATPase"/>
</dbReference>
<dbReference type="CDD" id="cd00009">
    <property type="entry name" value="AAA"/>
    <property type="match status" value="1"/>
</dbReference>
<dbReference type="Pfam" id="PF00004">
    <property type="entry name" value="AAA"/>
    <property type="match status" value="1"/>
</dbReference>
<dbReference type="Gene3D" id="3.40.50.300">
    <property type="entry name" value="P-loop containing nucleotide triphosphate hydrolases"/>
    <property type="match status" value="1"/>
</dbReference>
<keyword evidence="2" id="KW-0547">Nucleotide-binding</keyword>
<dbReference type="SMART" id="SM00382">
    <property type="entry name" value="AAA"/>
    <property type="match status" value="1"/>
</dbReference>
<evidence type="ECO:0000313" key="3">
    <source>
        <dbReference type="Proteomes" id="UP000886803"/>
    </source>
</evidence>
<protein>
    <submittedName>
        <fullName evidence="2">ATP-binding protein</fullName>
    </submittedName>
</protein>
<dbReference type="GO" id="GO:0005524">
    <property type="term" value="F:ATP binding"/>
    <property type="evidence" value="ECO:0007669"/>
    <property type="project" value="UniProtKB-KW"/>
</dbReference>
<comment type="caution">
    <text evidence="2">The sequence shown here is derived from an EMBL/GenBank/DDBJ whole genome shotgun (WGS) entry which is preliminary data.</text>
</comment>
<dbReference type="Proteomes" id="UP000886803">
    <property type="component" value="Unassembled WGS sequence"/>
</dbReference>
<evidence type="ECO:0000313" key="2">
    <source>
        <dbReference type="EMBL" id="HJB42944.1"/>
    </source>
</evidence>
<gene>
    <name evidence="2" type="ORF">H9945_10660</name>
</gene>
<reference evidence="2" key="1">
    <citation type="journal article" date="2021" name="PeerJ">
        <title>Extensive microbial diversity within the chicken gut microbiome revealed by metagenomics and culture.</title>
        <authorList>
            <person name="Gilroy R."/>
            <person name="Ravi A."/>
            <person name="Getino M."/>
            <person name="Pursley I."/>
            <person name="Horton D.L."/>
            <person name="Alikhan N.F."/>
            <person name="Baker D."/>
            <person name="Gharbi K."/>
            <person name="Hall N."/>
            <person name="Watson M."/>
            <person name="Adriaenssens E.M."/>
            <person name="Foster-Nyarko E."/>
            <person name="Jarju S."/>
            <person name="Secka A."/>
            <person name="Antonio M."/>
            <person name="Oren A."/>
            <person name="Chaudhuri R.R."/>
            <person name="La Ragione R."/>
            <person name="Hildebrand F."/>
            <person name="Pallen M.J."/>
        </authorList>
    </citation>
    <scope>NUCLEOTIDE SEQUENCE</scope>
    <source>
        <strain evidence="2">ChiBcec8-13705</strain>
    </source>
</reference>
<dbReference type="InterPro" id="IPR027417">
    <property type="entry name" value="P-loop_NTPase"/>
</dbReference>
<keyword evidence="2" id="KW-0067">ATP-binding</keyword>
<accession>A0A9D2M992</accession>
<feature type="domain" description="AAA+ ATPase" evidence="1">
    <location>
        <begin position="32"/>
        <end position="187"/>
    </location>
</feature>
<dbReference type="InterPro" id="IPR003959">
    <property type="entry name" value="ATPase_AAA_core"/>
</dbReference>
<evidence type="ECO:0000259" key="1">
    <source>
        <dbReference type="SMART" id="SM00382"/>
    </source>
</evidence>
<organism evidence="2 3">
    <name type="scientific">Candidatus Gemmiger avicola</name>
    <dbReference type="NCBI Taxonomy" id="2838605"/>
    <lineage>
        <taxon>Bacteria</taxon>
        <taxon>Bacillati</taxon>
        <taxon>Bacillota</taxon>
        <taxon>Clostridia</taxon>
        <taxon>Eubacteriales</taxon>
        <taxon>Gemmiger</taxon>
    </lineage>
</organism>
<proteinExistence type="predicted"/>
<name>A0A9D2M992_9FIRM</name>
<dbReference type="AlphaFoldDB" id="A0A9D2M992"/>
<sequence length="511" mass="57178">MDIKRAKQEIENTVRAYLATDDTGAPLIPAIRQRPILLMGPPGIGKTQIMEQVAQECGVALVAYTITHHTRQSAVGLPFIRQRHYGGADRSVTEYTMSEIIASVYEKMEQTGLANGILFIDEINCVSETLAPTMLQFLQGKTFGNQPVPAGWVIVAAGNPPEYNKSVRDFDLVTLDRVRRIDIEPELSVWQEYARAHRLHPAVTAYLELRPQHFYKVENDVDGPLFVTARGWEDLSAYLQAAGTLGLPVDEALIGEYVRHPEVARDFAAYWTLYEKYRADYGVEDILQGRPFEKVLVRVMNAAFDERMSLVSLLLAGLNARFAKARRADETTDVCYRQLRSFKRALNASPDADADVLFRTVCDGQENALTAQKTSGQVTAEACAAQARALALLRGWGQKLDAHMDHEEAFDTVRAGFNAQVRRREQAVAVAGDALEAAFDFMERAFPDGQEMVVFINELALGPDSAAFLAENECERFDIYSKRLLLHEDEDDILAELDRDEIRQHEGSADF</sequence>